<dbReference type="PANTHER" id="PTHR30273">
    <property type="entry name" value="PERIPLASMIC SIGNAL SENSOR AND SIGMA FACTOR ACTIVATOR FECR-RELATED"/>
    <property type="match status" value="1"/>
</dbReference>
<protein>
    <submittedName>
        <fullName evidence="4">FecR family protein</fullName>
    </submittedName>
</protein>
<proteinExistence type="predicted"/>
<evidence type="ECO:0000259" key="3">
    <source>
        <dbReference type="Pfam" id="PF16344"/>
    </source>
</evidence>
<dbReference type="AlphaFoldDB" id="A0A1W2C916"/>
<dbReference type="STRING" id="475255.SAMN04488101_103237"/>
<evidence type="ECO:0000259" key="2">
    <source>
        <dbReference type="Pfam" id="PF04773"/>
    </source>
</evidence>
<keyword evidence="1" id="KW-1133">Transmembrane helix</keyword>
<dbReference type="PANTHER" id="PTHR30273:SF2">
    <property type="entry name" value="PROTEIN FECR"/>
    <property type="match status" value="1"/>
</dbReference>
<keyword evidence="1" id="KW-0472">Membrane</keyword>
<reference evidence="4 5" key="1">
    <citation type="submission" date="2017-04" db="EMBL/GenBank/DDBJ databases">
        <authorList>
            <person name="Afonso C.L."/>
            <person name="Miller P.J."/>
            <person name="Scott M.A."/>
            <person name="Spackman E."/>
            <person name="Goraichik I."/>
            <person name="Dimitrov K.M."/>
            <person name="Suarez D.L."/>
            <person name="Swayne D.E."/>
        </authorList>
    </citation>
    <scope>NUCLEOTIDE SEQUENCE [LARGE SCALE GENOMIC DNA]</scope>
    <source>
        <strain evidence="4 5">DSM 19625</strain>
    </source>
</reference>
<sequence length="397" mass="44807">MNHMRNERIRYLLEQYYNNALSQTETVELSRLLDITDPGELVDILSLTMGSFSVPENSIVDEAEIDAKVNEILALDKDLQLKTTRNKSILRLLKYSAVAATIMLIGSYWLFYQNGLASFDQKITTEKDIQPGHDGAILVLSDGTQVPLDSALDRKVFVKRDGSKIRISNGQVVYLDSKNIKENDLSIIKTPVGRNYNITLSDGTKVWLNASSSIEYPVSFSKKARKVKISGEVYFEVAKNPQRPFVVNIQNSQTNIEVLGTRFNINTYADNGNYKTTLLHGSIKLNAGKRHYLLTPNQQAVSQPNSEQVQVINNINPEDILAWKDDLLCFNEASIDEVMLELARWYNIEVVYDGSKPQGTFTGKIEKNLTLRQALKILGATRVTYELTHDNKLIIKN</sequence>
<dbReference type="GO" id="GO:0016989">
    <property type="term" value="F:sigma factor antagonist activity"/>
    <property type="evidence" value="ECO:0007669"/>
    <property type="project" value="TreeGrafter"/>
</dbReference>
<keyword evidence="5" id="KW-1185">Reference proteome</keyword>
<evidence type="ECO:0000313" key="5">
    <source>
        <dbReference type="Proteomes" id="UP000192678"/>
    </source>
</evidence>
<dbReference type="InterPro" id="IPR012373">
    <property type="entry name" value="Ferrdict_sens_TM"/>
</dbReference>
<dbReference type="InterPro" id="IPR032508">
    <property type="entry name" value="FecR_C"/>
</dbReference>
<dbReference type="Proteomes" id="UP000192678">
    <property type="component" value="Unassembled WGS sequence"/>
</dbReference>
<accession>A0A1W2C916</accession>
<evidence type="ECO:0000313" key="4">
    <source>
        <dbReference type="EMBL" id="SMC81650.1"/>
    </source>
</evidence>
<feature type="domain" description="FecR protein" evidence="2">
    <location>
        <begin position="188"/>
        <end position="283"/>
    </location>
</feature>
<dbReference type="Gene3D" id="2.60.120.1440">
    <property type="match status" value="1"/>
</dbReference>
<gene>
    <name evidence="4" type="ORF">SAMN04488101_103237</name>
</gene>
<feature type="transmembrane region" description="Helical" evidence="1">
    <location>
        <begin position="92"/>
        <end position="112"/>
    </location>
</feature>
<dbReference type="Pfam" id="PF04773">
    <property type="entry name" value="FecR"/>
    <property type="match status" value="1"/>
</dbReference>
<keyword evidence="1" id="KW-0812">Transmembrane</keyword>
<organism evidence="4 5">
    <name type="scientific">Pedobacter nyackensis</name>
    <dbReference type="NCBI Taxonomy" id="475255"/>
    <lineage>
        <taxon>Bacteria</taxon>
        <taxon>Pseudomonadati</taxon>
        <taxon>Bacteroidota</taxon>
        <taxon>Sphingobacteriia</taxon>
        <taxon>Sphingobacteriales</taxon>
        <taxon>Sphingobacteriaceae</taxon>
        <taxon>Pedobacter</taxon>
    </lineage>
</organism>
<dbReference type="Pfam" id="PF16344">
    <property type="entry name" value="FecR_C"/>
    <property type="match status" value="1"/>
</dbReference>
<feature type="domain" description="Protein FecR C-terminal" evidence="3">
    <location>
        <begin position="328"/>
        <end position="395"/>
    </location>
</feature>
<dbReference type="InterPro" id="IPR006860">
    <property type="entry name" value="FecR"/>
</dbReference>
<evidence type="ECO:0000256" key="1">
    <source>
        <dbReference type="SAM" id="Phobius"/>
    </source>
</evidence>
<dbReference type="EMBL" id="FWYB01000003">
    <property type="protein sequence ID" value="SMC81650.1"/>
    <property type="molecule type" value="Genomic_DNA"/>
</dbReference>
<dbReference type="Gene3D" id="3.55.50.30">
    <property type="match status" value="1"/>
</dbReference>
<name>A0A1W2C916_9SPHI</name>